<sequence>MMRFIVGYHLLLWAMSCRPLLTVAQFTDPFIPEDTGTVLSSQNISAPSFIGQPFDPKPIALKHRYTPDVVGFHQDGGNTRTNDWDGPLGEASRVESRSVPMSALYWHTDGRLTARSVCDDGQGAYVCIGAFGLDSFDKLGSWAPKGDILHSPYATVLGSVLLIPSLQGHIFEIERIDSENGTSFRQLRDIDLASTLPQGYSGVSSYYDEEGNVWFTAVRLQKTGTVDDSGILGFATKEGSIHTRTIFNQTIENSIAVSGRTVYLNTGPLLSSDERNTGHMFAFQADSDGNIEPIWTETYRVGSVLKPGALSQGSGSTPALVGDKYVVMTDNADSQVNLVVYKQFQDKSGSNLVCEVPLFEPGKSANGNAMIGYYDGSTYSVVINNNHGAKELQSMSEIEDINCEFNEYSPLAPGITRVDISEEGECKVRWNLKVRSTSVVSLSTATGLVYSYTQDEELAKDGGYVWYFTAIDFETGKLACKVRAGAGGNFNNNFAPTQMSPHGAIYQVVVGGIAWLSD</sequence>
<dbReference type="OrthoDB" id="4818326at2759"/>
<dbReference type="Proteomes" id="UP000554235">
    <property type="component" value="Unassembled WGS sequence"/>
</dbReference>
<feature type="chain" id="PRO_5034021552" evidence="1">
    <location>
        <begin position="25"/>
        <end position="518"/>
    </location>
</feature>
<gene>
    <name evidence="2" type="ORF">FALBO_10597</name>
</gene>
<protein>
    <submittedName>
        <fullName evidence="2">Uncharacterized protein</fullName>
    </submittedName>
</protein>
<keyword evidence="3" id="KW-1185">Reference proteome</keyword>
<dbReference type="AlphaFoldDB" id="A0A8H4P7Y7"/>
<dbReference type="EMBL" id="JAADYS010001510">
    <property type="protein sequence ID" value="KAF4462585.1"/>
    <property type="molecule type" value="Genomic_DNA"/>
</dbReference>
<accession>A0A8H4P7Y7</accession>
<proteinExistence type="predicted"/>
<evidence type="ECO:0000313" key="3">
    <source>
        <dbReference type="Proteomes" id="UP000554235"/>
    </source>
</evidence>
<dbReference type="PROSITE" id="PS51257">
    <property type="entry name" value="PROKAR_LIPOPROTEIN"/>
    <property type="match status" value="1"/>
</dbReference>
<reference evidence="2 3" key="1">
    <citation type="submission" date="2020-01" db="EMBL/GenBank/DDBJ databases">
        <title>Identification and distribution of gene clusters putatively required for synthesis of sphingolipid metabolism inhibitors in phylogenetically diverse species of the filamentous fungus Fusarium.</title>
        <authorList>
            <person name="Kim H.-S."/>
            <person name="Busman M."/>
            <person name="Brown D.W."/>
            <person name="Divon H."/>
            <person name="Uhlig S."/>
            <person name="Proctor R.H."/>
        </authorList>
    </citation>
    <scope>NUCLEOTIDE SEQUENCE [LARGE SCALE GENOMIC DNA]</scope>
    <source>
        <strain evidence="2 3">NRRL 20459</strain>
    </source>
</reference>
<organism evidence="2 3">
    <name type="scientific">Fusarium albosuccineum</name>
    <dbReference type="NCBI Taxonomy" id="1237068"/>
    <lineage>
        <taxon>Eukaryota</taxon>
        <taxon>Fungi</taxon>
        <taxon>Dikarya</taxon>
        <taxon>Ascomycota</taxon>
        <taxon>Pezizomycotina</taxon>
        <taxon>Sordariomycetes</taxon>
        <taxon>Hypocreomycetidae</taxon>
        <taxon>Hypocreales</taxon>
        <taxon>Nectriaceae</taxon>
        <taxon>Fusarium</taxon>
        <taxon>Fusarium decemcellulare species complex</taxon>
    </lineage>
</organism>
<feature type="signal peptide" evidence="1">
    <location>
        <begin position="1"/>
        <end position="24"/>
    </location>
</feature>
<name>A0A8H4P7Y7_9HYPO</name>
<keyword evidence="1" id="KW-0732">Signal</keyword>
<comment type="caution">
    <text evidence="2">The sequence shown here is derived from an EMBL/GenBank/DDBJ whole genome shotgun (WGS) entry which is preliminary data.</text>
</comment>
<evidence type="ECO:0000256" key="1">
    <source>
        <dbReference type="SAM" id="SignalP"/>
    </source>
</evidence>
<evidence type="ECO:0000313" key="2">
    <source>
        <dbReference type="EMBL" id="KAF4462585.1"/>
    </source>
</evidence>